<dbReference type="InterPro" id="IPR000182">
    <property type="entry name" value="GNAT_dom"/>
</dbReference>
<accession>A0A939JDZ4</accession>
<dbReference type="EMBL" id="JAFLQZ010000007">
    <property type="protein sequence ID" value="MBO0358842.1"/>
    <property type="molecule type" value="Genomic_DNA"/>
</dbReference>
<dbReference type="AlphaFoldDB" id="A0A939JDZ4"/>
<dbReference type="InterPro" id="IPR050832">
    <property type="entry name" value="Bact_Acetyltransf"/>
</dbReference>
<evidence type="ECO:0000256" key="2">
    <source>
        <dbReference type="ARBA" id="ARBA00023315"/>
    </source>
</evidence>
<dbReference type="RefSeq" id="WP_206984765.1">
    <property type="nucleotide sequence ID" value="NZ_JAFLQZ010000007.1"/>
</dbReference>
<reference evidence="4" key="1">
    <citation type="submission" date="2021-03" db="EMBL/GenBank/DDBJ databases">
        <authorList>
            <person name="Kim M.K."/>
        </authorList>
    </citation>
    <scope>NUCLEOTIDE SEQUENCE</scope>
    <source>
        <strain evidence="4">BT186</strain>
    </source>
</reference>
<keyword evidence="2" id="KW-0012">Acyltransferase</keyword>
<dbReference type="PANTHER" id="PTHR43877:SF2">
    <property type="entry name" value="AMINOALKYLPHOSPHONATE N-ACETYLTRANSFERASE-RELATED"/>
    <property type="match status" value="1"/>
</dbReference>
<organism evidence="4 5">
    <name type="scientific">Hymenobacter telluris</name>
    <dbReference type="NCBI Taxonomy" id="2816474"/>
    <lineage>
        <taxon>Bacteria</taxon>
        <taxon>Pseudomonadati</taxon>
        <taxon>Bacteroidota</taxon>
        <taxon>Cytophagia</taxon>
        <taxon>Cytophagales</taxon>
        <taxon>Hymenobacteraceae</taxon>
        <taxon>Hymenobacter</taxon>
    </lineage>
</organism>
<keyword evidence="5" id="KW-1185">Reference proteome</keyword>
<evidence type="ECO:0000259" key="3">
    <source>
        <dbReference type="PROSITE" id="PS51186"/>
    </source>
</evidence>
<keyword evidence="1" id="KW-0808">Transferase</keyword>
<dbReference type="InterPro" id="IPR016181">
    <property type="entry name" value="Acyl_CoA_acyltransferase"/>
</dbReference>
<dbReference type="Pfam" id="PF00583">
    <property type="entry name" value="Acetyltransf_1"/>
    <property type="match status" value="1"/>
</dbReference>
<evidence type="ECO:0000256" key="1">
    <source>
        <dbReference type="ARBA" id="ARBA00022679"/>
    </source>
</evidence>
<feature type="domain" description="N-acetyltransferase" evidence="3">
    <location>
        <begin position="1"/>
        <end position="157"/>
    </location>
</feature>
<sequence>MTIREATIHDLDELYRLWCELMEMHQAYHPVFGFHRAAKVELKRLLRDRLYESYTRIFVAEKPDGLAALLVATYQIGSKGMHLHRRGYIAETFVEEAHRRRGVGRALFHAAKTWLTTRGADHLELQVAVANPAAAQFWAAQGFTITTQHMTLPLVEL</sequence>
<dbReference type="Proteomes" id="UP000664144">
    <property type="component" value="Unassembled WGS sequence"/>
</dbReference>
<gene>
    <name evidence="4" type="ORF">J0X19_12870</name>
</gene>
<evidence type="ECO:0000313" key="4">
    <source>
        <dbReference type="EMBL" id="MBO0358842.1"/>
    </source>
</evidence>
<dbReference type="PANTHER" id="PTHR43877">
    <property type="entry name" value="AMINOALKYLPHOSPHONATE N-ACETYLTRANSFERASE-RELATED-RELATED"/>
    <property type="match status" value="1"/>
</dbReference>
<comment type="caution">
    <text evidence="4">The sequence shown here is derived from an EMBL/GenBank/DDBJ whole genome shotgun (WGS) entry which is preliminary data.</text>
</comment>
<name>A0A939JDZ4_9BACT</name>
<dbReference type="PROSITE" id="PS51186">
    <property type="entry name" value="GNAT"/>
    <property type="match status" value="1"/>
</dbReference>
<evidence type="ECO:0000313" key="5">
    <source>
        <dbReference type="Proteomes" id="UP000664144"/>
    </source>
</evidence>
<dbReference type="SUPFAM" id="SSF55729">
    <property type="entry name" value="Acyl-CoA N-acyltransferases (Nat)"/>
    <property type="match status" value="1"/>
</dbReference>
<proteinExistence type="predicted"/>
<dbReference type="GO" id="GO:0016747">
    <property type="term" value="F:acyltransferase activity, transferring groups other than amino-acyl groups"/>
    <property type="evidence" value="ECO:0007669"/>
    <property type="project" value="InterPro"/>
</dbReference>
<protein>
    <submittedName>
        <fullName evidence="4">GNAT family N-acetyltransferase</fullName>
    </submittedName>
</protein>
<dbReference type="CDD" id="cd04301">
    <property type="entry name" value="NAT_SF"/>
    <property type="match status" value="1"/>
</dbReference>
<dbReference type="Gene3D" id="3.40.630.30">
    <property type="match status" value="1"/>
</dbReference>